<dbReference type="OrthoDB" id="297539at2759"/>
<keyword evidence="1" id="KW-0040">ANK repeat</keyword>
<comment type="caution">
    <text evidence="2">The sequence shown here is derived from an EMBL/GenBank/DDBJ whole genome shotgun (WGS) entry which is preliminary data.</text>
</comment>
<reference evidence="2" key="1">
    <citation type="submission" date="2021-01" db="EMBL/GenBank/DDBJ databases">
        <authorList>
            <consortium name="Genoscope - CEA"/>
            <person name="William W."/>
        </authorList>
    </citation>
    <scope>NUCLEOTIDE SEQUENCE</scope>
</reference>
<dbReference type="EMBL" id="CAJJDN010000057">
    <property type="protein sequence ID" value="CAD8091610.1"/>
    <property type="molecule type" value="Genomic_DNA"/>
</dbReference>
<organism evidence="2 3">
    <name type="scientific">Paramecium sonneborni</name>
    <dbReference type="NCBI Taxonomy" id="65129"/>
    <lineage>
        <taxon>Eukaryota</taxon>
        <taxon>Sar</taxon>
        <taxon>Alveolata</taxon>
        <taxon>Ciliophora</taxon>
        <taxon>Intramacronucleata</taxon>
        <taxon>Oligohymenophorea</taxon>
        <taxon>Peniculida</taxon>
        <taxon>Parameciidae</taxon>
        <taxon>Paramecium</taxon>
    </lineage>
</organism>
<proteinExistence type="predicted"/>
<sequence>MDSFYQKYIIPNQSEKKQNSSPPSQVALNNIQQFLDDYTPSNRKLSLSEDRIQELKFSQQLSSQNKLSQEFQSEFPNSQMKQTQISIDIKQNQHQEFQSIKDDQLLQTNTIIESPLKLNPDDSPKKNKFKAFGNLLLSIRRLQQNIVEQISNANQLKETMIKPSNINNVTKIHPEPSSRDTDNVNEILSNLKLIDRFIYYSEQGSLKDIQNMKKLLQVYPKKHLYCPTDPKHILNSFNKFGQNSLYISCKNGNLEVIKFLLDQQANPFIKSKVYDNFYESPLEVSIRWNHFHCVQLLIEKSNYSNKELKAAAQQTTNSEIKQLIKQHLKSDTLCCF</sequence>
<dbReference type="AlphaFoldDB" id="A0A8S1NGE3"/>
<gene>
    <name evidence="2" type="ORF">PSON_ATCC_30995.1.T0570358</name>
</gene>
<protein>
    <recommendedName>
        <fullName evidence="4">Ankyrin repeat protein</fullName>
    </recommendedName>
</protein>
<accession>A0A8S1NGE3</accession>
<evidence type="ECO:0000313" key="3">
    <source>
        <dbReference type="Proteomes" id="UP000692954"/>
    </source>
</evidence>
<dbReference type="PROSITE" id="PS50088">
    <property type="entry name" value="ANK_REPEAT"/>
    <property type="match status" value="1"/>
</dbReference>
<evidence type="ECO:0008006" key="4">
    <source>
        <dbReference type="Google" id="ProtNLM"/>
    </source>
</evidence>
<name>A0A8S1NGE3_9CILI</name>
<feature type="repeat" description="ANK" evidence="1">
    <location>
        <begin position="240"/>
        <end position="272"/>
    </location>
</feature>
<evidence type="ECO:0000313" key="2">
    <source>
        <dbReference type="EMBL" id="CAD8091610.1"/>
    </source>
</evidence>
<dbReference type="SMART" id="SM00248">
    <property type="entry name" value="ANK"/>
    <property type="match status" value="2"/>
</dbReference>
<dbReference type="InterPro" id="IPR002110">
    <property type="entry name" value="Ankyrin_rpt"/>
</dbReference>
<keyword evidence="3" id="KW-1185">Reference proteome</keyword>
<dbReference type="Proteomes" id="UP000692954">
    <property type="component" value="Unassembled WGS sequence"/>
</dbReference>
<dbReference type="Pfam" id="PF12796">
    <property type="entry name" value="Ank_2"/>
    <property type="match status" value="1"/>
</dbReference>
<evidence type="ECO:0000256" key="1">
    <source>
        <dbReference type="PROSITE-ProRule" id="PRU00023"/>
    </source>
</evidence>